<protein>
    <submittedName>
        <fullName evidence="2">XRE family transcriptional regulator</fullName>
    </submittedName>
</protein>
<reference evidence="2 3" key="1">
    <citation type="submission" date="2018-10" db="EMBL/GenBank/DDBJ databases">
        <title>Aeromicrobium sp. 9W16Y-2 whole genome shotgun sequence.</title>
        <authorList>
            <person name="Li F."/>
        </authorList>
    </citation>
    <scope>NUCLEOTIDE SEQUENCE [LARGE SCALE GENOMIC DNA]</scope>
    <source>
        <strain evidence="2 3">9W16Y-2</strain>
    </source>
</reference>
<dbReference type="EMBL" id="RDBF01000005">
    <property type="protein sequence ID" value="RLV56032.1"/>
    <property type="molecule type" value="Genomic_DNA"/>
</dbReference>
<organism evidence="2 3">
    <name type="scientific">Aeromicrobium phragmitis</name>
    <dbReference type="NCBI Taxonomy" id="2478914"/>
    <lineage>
        <taxon>Bacteria</taxon>
        <taxon>Bacillati</taxon>
        <taxon>Actinomycetota</taxon>
        <taxon>Actinomycetes</taxon>
        <taxon>Propionibacteriales</taxon>
        <taxon>Nocardioidaceae</taxon>
        <taxon>Aeromicrobium</taxon>
    </lineage>
</organism>
<dbReference type="Pfam" id="PF13560">
    <property type="entry name" value="HTH_31"/>
    <property type="match status" value="1"/>
</dbReference>
<dbReference type="GO" id="GO:0003677">
    <property type="term" value="F:DNA binding"/>
    <property type="evidence" value="ECO:0007669"/>
    <property type="project" value="InterPro"/>
</dbReference>
<feature type="domain" description="HTH cro/C1-type" evidence="1">
    <location>
        <begin position="18"/>
        <end position="73"/>
    </location>
</feature>
<dbReference type="Proteomes" id="UP000282515">
    <property type="component" value="Unassembled WGS sequence"/>
</dbReference>
<comment type="caution">
    <text evidence="2">The sequence shown here is derived from an EMBL/GenBank/DDBJ whole genome shotgun (WGS) entry which is preliminary data.</text>
</comment>
<evidence type="ECO:0000313" key="2">
    <source>
        <dbReference type="EMBL" id="RLV56032.1"/>
    </source>
</evidence>
<sequence length="90" mass="10089">MIVSYWRLDMKLKSRDVLRQYMKYRRMNVRQLAVASGVSRSTIGHLHSGKRTGCRPEAAAAIAEALQAPADLLFDATTTNVQREVGRKVA</sequence>
<dbReference type="Gene3D" id="1.10.260.40">
    <property type="entry name" value="lambda repressor-like DNA-binding domains"/>
    <property type="match status" value="1"/>
</dbReference>
<evidence type="ECO:0000313" key="3">
    <source>
        <dbReference type="Proteomes" id="UP000282515"/>
    </source>
</evidence>
<proteinExistence type="predicted"/>
<dbReference type="SUPFAM" id="SSF47413">
    <property type="entry name" value="lambda repressor-like DNA-binding domains"/>
    <property type="match status" value="1"/>
</dbReference>
<dbReference type="InterPro" id="IPR010982">
    <property type="entry name" value="Lambda_DNA-bd_dom_sf"/>
</dbReference>
<dbReference type="SMART" id="SM00530">
    <property type="entry name" value="HTH_XRE"/>
    <property type="match status" value="1"/>
</dbReference>
<dbReference type="InterPro" id="IPR001387">
    <property type="entry name" value="Cro/C1-type_HTH"/>
</dbReference>
<dbReference type="RefSeq" id="WP_121794228.1">
    <property type="nucleotide sequence ID" value="NZ_RDBF01000005.1"/>
</dbReference>
<dbReference type="AlphaFoldDB" id="A0A3L8PPT4"/>
<evidence type="ECO:0000259" key="1">
    <source>
        <dbReference type="PROSITE" id="PS50943"/>
    </source>
</evidence>
<dbReference type="PROSITE" id="PS50943">
    <property type="entry name" value="HTH_CROC1"/>
    <property type="match status" value="1"/>
</dbReference>
<gene>
    <name evidence="2" type="ORF">D9V41_09085</name>
</gene>
<name>A0A3L8PPT4_9ACTN</name>
<dbReference type="CDD" id="cd00093">
    <property type="entry name" value="HTH_XRE"/>
    <property type="match status" value="1"/>
</dbReference>
<dbReference type="OrthoDB" id="5149062at2"/>
<keyword evidence="3" id="KW-1185">Reference proteome</keyword>
<accession>A0A3L8PPT4</accession>